<comment type="subunit">
    <text evidence="4">UreD, UreF and UreG form a complex that acts as a GTP-hydrolysis-dependent molecular chaperone, activating the urease apoprotein by helping to assemble the nickel containing metallocenter of UreC. The UreE protein probably delivers the nickel.</text>
</comment>
<proteinExistence type="inferred from homology"/>
<evidence type="ECO:0000256" key="2">
    <source>
        <dbReference type="ARBA" id="ARBA00022988"/>
    </source>
</evidence>
<comment type="similarity">
    <text evidence="1 4">Belongs to the UreD family.</text>
</comment>
<keyword evidence="2 4" id="KW-0996">Nickel insertion</keyword>
<dbReference type="RefSeq" id="WP_005762391.1">
    <property type="nucleotide sequence ID" value="NZ_GG704810.1"/>
</dbReference>
<dbReference type="GO" id="GO:0005737">
    <property type="term" value="C:cytoplasm"/>
    <property type="evidence" value="ECO:0007669"/>
    <property type="project" value="UniProtKB-SubCell"/>
</dbReference>
<dbReference type="PANTHER" id="PTHR33643">
    <property type="entry name" value="UREASE ACCESSORY PROTEIN D"/>
    <property type="match status" value="1"/>
</dbReference>
<dbReference type="AlphaFoldDB" id="C9PRD3"/>
<comment type="function">
    <text evidence="4">Required for maturation of urease via the functional incorporation of the urease nickel metallocenter.</text>
</comment>
<dbReference type="STRING" id="667128.HMPREF0621_1557"/>
<reference evidence="5 6" key="1">
    <citation type="submission" date="2009-10" db="EMBL/GenBank/DDBJ databases">
        <authorList>
            <person name="Muzny D."/>
            <person name="Qin X."/>
            <person name="Deng J."/>
            <person name="Jiang H."/>
            <person name="Liu Y."/>
            <person name="Qu J."/>
            <person name="Song X.-Z."/>
            <person name="Zhang L."/>
            <person name="Thornton R."/>
            <person name="Coyle M."/>
            <person name="Francisco L."/>
            <person name="Jackson L."/>
            <person name="Javaid M."/>
            <person name="Korchina V."/>
            <person name="Kovar C."/>
            <person name="Mata R."/>
            <person name="Mathew T."/>
            <person name="Ngo R."/>
            <person name="Nguyen L."/>
            <person name="Nguyen N."/>
            <person name="Okwuonu G."/>
            <person name="Ongeri F."/>
            <person name="Pham C."/>
            <person name="Simmons D."/>
            <person name="Wilczek-Boney K."/>
            <person name="Hale W."/>
            <person name="Jakkamsetti A."/>
            <person name="Pham P."/>
            <person name="Ruth R."/>
            <person name="San Lucas F."/>
            <person name="Warren J."/>
            <person name="Zhang J."/>
            <person name="Zhao Z."/>
            <person name="Zhou C."/>
            <person name="Zhu D."/>
            <person name="Lee S."/>
            <person name="Bess C."/>
            <person name="Blankenburg K."/>
            <person name="Forbes L."/>
            <person name="Fu Q."/>
            <person name="Gubbala S."/>
            <person name="Hirani K."/>
            <person name="Jayaseelan J.C."/>
            <person name="Lara F."/>
            <person name="Munidasa M."/>
            <person name="Palculict T."/>
            <person name="Patil S."/>
            <person name="Pu L.-L."/>
            <person name="Saada N."/>
            <person name="Tang L."/>
            <person name="Weissenberger G."/>
            <person name="Zhu Y."/>
            <person name="Hemphill L."/>
            <person name="Shang Y."/>
            <person name="Youmans B."/>
            <person name="Ayvaz T."/>
            <person name="Ross M."/>
            <person name="Santibanez J."/>
            <person name="Aqrawi P."/>
            <person name="Gross S."/>
            <person name="Joshi V."/>
            <person name="Fowler G."/>
            <person name="Nazareth L."/>
            <person name="Reid J."/>
            <person name="Worley K."/>
            <person name="Petrosino J."/>
            <person name="Highlander S."/>
            <person name="Gibbs R."/>
        </authorList>
    </citation>
    <scope>NUCLEOTIDE SEQUENCE [LARGE SCALE GENOMIC DNA]</scope>
    <source>
        <strain evidence="5 6">ATCC 43325</strain>
    </source>
</reference>
<dbReference type="PANTHER" id="PTHR33643:SF1">
    <property type="entry name" value="UREASE ACCESSORY PROTEIN D"/>
    <property type="match status" value="1"/>
</dbReference>
<dbReference type="GO" id="GO:0016151">
    <property type="term" value="F:nickel cation binding"/>
    <property type="evidence" value="ECO:0007669"/>
    <property type="project" value="UniProtKB-UniRule"/>
</dbReference>
<comment type="subcellular location">
    <subcellularLocation>
        <location evidence="4">Cytoplasm</location>
    </subcellularLocation>
</comment>
<dbReference type="HAMAP" id="MF_01384">
    <property type="entry name" value="UreD"/>
    <property type="match status" value="1"/>
</dbReference>
<dbReference type="HOGENOM" id="CLU_056339_6_0_6"/>
<keyword evidence="4" id="KW-0963">Cytoplasm</keyword>
<organism evidence="5 6">
    <name type="scientific">Pasteurella dagmatis ATCC 43325</name>
    <dbReference type="NCBI Taxonomy" id="667128"/>
    <lineage>
        <taxon>Bacteria</taxon>
        <taxon>Pseudomonadati</taxon>
        <taxon>Pseudomonadota</taxon>
        <taxon>Gammaproteobacteria</taxon>
        <taxon>Pasteurellales</taxon>
        <taxon>Pasteurellaceae</taxon>
        <taxon>Pasteurella</taxon>
    </lineage>
</organism>
<keyword evidence="6" id="KW-1185">Reference proteome</keyword>
<dbReference type="Proteomes" id="UP000005519">
    <property type="component" value="Unassembled WGS sequence"/>
</dbReference>
<evidence type="ECO:0000256" key="1">
    <source>
        <dbReference type="ARBA" id="ARBA00007177"/>
    </source>
</evidence>
<dbReference type="InterPro" id="IPR002669">
    <property type="entry name" value="UreD"/>
</dbReference>
<keyword evidence="3 4" id="KW-0143">Chaperone</keyword>
<dbReference type="EMBL" id="ACZR01000014">
    <property type="protein sequence ID" value="EEX50034.1"/>
    <property type="molecule type" value="Genomic_DNA"/>
</dbReference>
<accession>C9PRD3</accession>
<evidence type="ECO:0000256" key="4">
    <source>
        <dbReference type="HAMAP-Rule" id="MF_01384"/>
    </source>
</evidence>
<protein>
    <recommendedName>
        <fullName evidence="4">Urease accessory protein UreD</fullName>
    </recommendedName>
</protein>
<gene>
    <name evidence="4 5" type="primary">ureD</name>
    <name evidence="5" type="ORF">HMPREF0621_1557</name>
</gene>
<dbReference type="Pfam" id="PF01774">
    <property type="entry name" value="UreD"/>
    <property type="match status" value="1"/>
</dbReference>
<evidence type="ECO:0000313" key="6">
    <source>
        <dbReference type="Proteomes" id="UP000005519"/>
    </source>
</evidence>
<comment type="caution">
    <text evidence="5">The sequence shown here is derived from an EMBL/GenBank/DDBJ whole genome shotgun (WGS) entry which is preliminary data.</text>
</comment>
<evidence type="ECO:0000313" key="5">
    <source>
        <dbReference type="EMBL" id="EEX50034.1"/>
    </source>
</evidence>
<name>C9PRD3_9PAST</name>
<evidence type="ECO:0000256" key="3">
    <source>
        <dbReference type="ARBA" id="ARBA00023186"/>
    </source>
</evidence>
<dbReference type="OrthoDB" id="9807968at2"/>
<sequence>MNSKLILSTKLTANSKTQLNDYFVSPPFKLMTLPVYDDPWQNGLNAMQMSSSPGLLGGDHLDIQISLAENTALSLNTQAFTRVQAMNEQDFAEQITKITLAKNSHLFYLPHPLVLHKNSALKQKTQIEVGENAELIYGEIVAIGRVLNGERFEFRQFSSHLKITSGNKVLVSDCIQWLPATMSLTALSQMEEYSHQGSLIYLNLAQNATELKQLILEIRDSIGEPNNMLVGISQLNEGGFMLRVLSHRADVIQQLFDKIGLKLKQH</sequence>